<dbReference type="EMBL" id="AKHW03006295">
    <property type="protein sequence ID" value="KYO21509.1"/>
    <property type="molecule type" value="Genomic_DNA"/>
</dbReference>
<gene>
    <name evidence="2" type="ORF">Y1Q_0001697</name>
</gene>
<proteinExistence type="predicted"/>
<reference evidence="2 3" key="1">
    <citation type="journal article" date="2012" name="Genome Biol.">
        <title>Sequencing three crocodilian genomes to illuminate the evolution of archosaurs and amniotes.</title>
        <authorList>
            <person name="St John J.A."/>
            <person name="Braun E.L."/>
            <person name="Isberg S.R."/>
            <person name="Miles L.G."/>
            <person name="Chong A.Y."/>
            <person name="Gongora J."/>
            <person name="Dalzell P."/>
            <person name="Moran C."/>
            <person name="Bed'hom B."/>
            <person name="Abzhanov A."/>
            <person name="Burgess S.C."/>
            <person name="Cooksey A.M."/>
            <person name="Castoe T.A."/>
            <person name="Crawford N.G."/>
            <person name="Densmore L.D."/>
            <person name="Drew J.C."/>
            <person name="Edwards S.V."/>
            <person name="Faircloth B.C."/>
            <person name="Fujita M.K."/>
            <person name="Greenwold M.J."/>
            <person name="Hoffmann F.G."/>
            <person name="Howard J.M."/>
            <person name="Iguchi T."/>
            <person name="Janes D.E."/>
            <person name="Khan S.Y."/>
            <person name="Kohno S."/>
            <person name="de Koning A.J."/>
            <person name="Lance S.L."/>
            <person name="McCarthy F.M."/>
            <person name="McCormack J.E."/>
            <person name="Merchant M.E."/>
            <person name="Peterson D.G."/>
            <person name="Pollock D.D."/>
            <person name="Pourmand N."/>
            <person name="Raney B.J."/>
            <person name="Roessler K.A."/>
            <person name="Sanford J.R."/>
            <person name="Sawyer R.H."/>
            <person name="Schmidt C.J."/>
            <person name="Triplett E.W."/>
            <person name="Tuberville T.D."/>
            <person name="Venegas-Anaya M."/>
            <person name="Howard J.T."/>
            <person name="Jarvis E.D."/>
            <person name="Guillette L.J.Jr."/>
            <person name="Glenn T.C."/>
            <person name="Green R.E."/>
            <person name="Ray D.A."/>
        </authorList>
    </citation>
    <scope>NUCLEOTIDE SEQUENCE [LARGE SCALE GENOMIC DNA]</scope>
    <source>
        <strain evidence="2">KSC_2009_1</strain>
    </source>
</reference>
<evidence type="ECO:0000256" key="1">
    <source>
        <dbReference type="SAM" id="MobiDB-lite"/>
    </source>
</evidence>
<feature type="region of interest" description="Disordered" evidence="1">
    <location>
        <begin position="41"/>
        <end position="65"/>
    </location>
</feature>
<comment type="caution">
    <text evidence="2">The sequence shown here is derived from an EMBL/GenBank/DDBJ whole genome shotgun (WGS) entry which is preliminary data.</text>
</comment>
<name>A0A151MAK0_ALLMI</name>
<protein>
    <submittedName>
        <fullName evidence="2">Uncharacterized protein</fullName>
    </submittedName>
</protein>
<evidence type="ECO:0000313" key="3">
    <source>
        <dbReference type="Proteomes" id="UP000050525"/>
    </source>
</evidence>
<sequence>MLQQELPICLCLPLPPWQVKRIGVNLQLGQYLGARDKVEEGRKPVAEGEENRAGEPETPEECSNAREVGRGDNLCCPETGWSENLHYTSKDTHYINLVQKETVPAVSRDFPSVGNKTQQLVCTASNCKGDCRNLKTHCHLTWSRAEDLMYHTTRWK</sequence>
<evidence type="ECO:0000313" key="2">
    <source>
        <dbReference type="EMBL" id="KYO21509.1"/>
    </source>
</evidence>
<dbReference type="Proteomes" id="UP000050525">
    <property type="component" value="Unassembled WGS sequence"/>
</dbReference>
<organism evidence="2 3">
    <name type="scientific">Alligator mississippiensis</name>
    <name type="common">American alligator</name>
    <dbReference type="NCBI Taxonomy" id="8496"/>
    <lineage>
        <taxon>Eukaryota</taxon>
        <taxon>Metazoa</taxon>
        <taxon>Chordata</taxon>
        <taxon>Craniata</taxon>
        <taxon>Vertebrata</taxon>
        <taxon>Euteleostomi</taxon>
        <taxon>Archelosauria</taxon>
        <taxon>Archosauria</taxon>
        <taxon>Crocodylia</taxon>
        <taxon>Alligatoridae</taxon>
        <taxon>Alligatorinae</taxon>
        <taxon>Alligator</taxon>
    </lineage>
</organism>
<accession>A0A151MAK0</accession>
<dbReference type="AlphaFoldDB" id="A0A151MAK0"/>
<keyword evidence="3" id="KW-1185">Reference proteome</keyword>
<feature type="compositionally biased region" description="Basic and acidic residues" evidence="1">
    <location>
        <begin position="41"/>
        <end position="55"/>
    </location>
</feature>